<keyword evidence="2" id="KW-1185">Reference proteome</keyword>
<feature type="non-terminal residue" evidence="1">
    <location>
        <position position="1"/>
    </location>
</feature>
<accession>A0AAV2QVM6</accession>
<dbReference type="Proteomes" id="UP001497623">
    <property type="component" value="Unassembled WGS sequence"/>
</dbReference>
<dbReference type="EMBL" id="CAXKWB010011049">
    <property type="protein sequence ID" value="CAL4099869.1"/>
    <property type="molecule type" value="Genomic_DNA"/>
</dbReference>
<dbReference type="AlphaFoldDB" id="A0AAV2QVM6"/>
<organism evidence="1 2">
    <name type="scientific">Meganyctiphanes norvegica</name>
    <name type="common">Northern krill</name>
    <name type="synonym">Thysanopoda norvegica</name>
    <dbReference type="NCBI Taxonomy" id="48144"/>
    <lineage>
        <taxon>Eukaryota</taxon>
        <taxon>Metazoa</taxon>
        <taxon>Ecdysozoa</taxon>
        <taxon>Arthropoda</taxon>
        <taxon>Crustacea</taxon>
        <taxon>Multicrustacea</taxon>
        <taxon>Malacostraca</taxon>
        <taxon>Eumalacostraca</taxon>
        <taxon>Eucarida</taxon>
        <taxon>Euphausiacea</taxon>
        <taxon>Euphausiidae</taxon>
        <taxon>Meganyctiphanes</taxon>
    </lineage>
</organism>
<evidence type="ECO:0000313" key="1">
    <source>
        <dbReference type="EMBL" id="CAL4099869.1"/>
    </source>
</evidence>
<comment type="caution">
    <text evidence="1">The sequence shown here is derived from an EMBL/GenBank/DDBJ whole genome shotgun (WGS) entry which is preliminary data.</text>
</comment>
<proteinExistence type="predicted"/>
<evidence type="ECO:0000313" key="2">
    <source>
        <dbReference type="Proteomes" id="UP001497623"/>
    </source>
</evidence>
<gene>
    <name evidence="1" type="ORF">MNOR_LOCUS16649</name>
</gene>
<sequence length="167" mass="18945">SGCEKEMWIENCQICICSRGTTVCTNTRCGDDLGITVENTTSFDNTTTDDYDEDDEYIDENYTISPEEYELIEDRNEVITLAKDADLPEGVNKTEESDILGEQIQGGPSFMPLQIKSCELGFQAKPDDVKYVFKCEKCNYCEDSCRLFHVNSCKCKKKFRCKKGTKG</sequence>
<name>A0AAV2QVM6_MEGNR</name>
<reference evidence="1 2" key="1">
    <citation type="submission" date="2024-05" db="EMBL/GenBank/DDBJ databases">
        <authorList>
            <person name="Wallberg A."/>
        </authorList>
    </citation>
    <scope>NUCLEOTIDE SEQUENCE [LARGE SCALE GENOMIC DNA]</scope>
</reference>
<protein>
    <submittedName>
        <fullName evidence="1">Uncharacterized protein</fullName>
    </submittedName>
</protein>